<protein>
    <submittedName>
        <fullName evidence="12">Superkiller viralicidic activity 2-like 2</fullName>
    </submittedName>
</protein>
<evidence type="ECO:0000313" key="13">
    <source>
        <dbReference type="Proteomes" id="UP000027135"/>
    </source>
</evidence>
<dbReference type="InterPro" id="IPR027417">
    <property type="entry name" value="P-loop_NTPase"/>
</dbReference>
<evidence type="ECO:0000256" key="5">
    <source>
        <dbReference type="ARBA" id="ARBA00022801"/>
    </source>
</evidence>
<dbReference type="Proteomes" id="UP000027135">
    <property type="component" value="Unassembled WGS sequence"/>
</dbReference>
<dbReference type="GO" id="GO:0005634">
    <property type="term" value="C:nucleus"/>
    <property type="evidence" value="ECO:0007669"/>
    <property type="project" value="UniProtKB-SubCell"/>
</dbReference>
<dbReference type="InterPro" id="IPR016438">
    <property type="entry name" value="SKI2-like"/>
</dbReference>
<evidence type="ECO:0000256" key="9">
    <source>
        <dbReference type="SAM" id="Phobius"/>
    </source>
</evidence>
<dbReference type="STRING" id="136037.A0A067RFY0"/>
<feature type="domain" description="Helicase ATP-binding" evidence="10">
    <location>
        <begin position="167"/>
        <end position="323"/>
    </location>
</feature>
<dbReference type="CDD" id="cd13154">
    <property type="entry name" value="KOW_Mtr4"/>
    <property type="match status" value="1"/>
</dbReference>
<keyword evidence="4" id="KW-0547">Nucleotide-binding</keyword>
<keyword evidence="9" id="KW-1133">Transmembrane helix</keyword>
<dbReference type="OMA" id="IMLKNYN"/>
<dbReference type="SMART" id="SM01142">
    <property type="entry name" value="DSHCT"/>
    <property type="match status" value="1"/>
</dbReference>
<keyword evidence="8" id="KW-0539">Nucleus</keyword>
<dbReference type="FunFam" id="3.40.50.300:FF:000141">
    <property type="entry name" value="ATP-dependent RNA helicase DOB1"/>
    <property type="match status" value="1"/>
</dbReference>
<evidence type="ECO:0000256" key="1">
    <source>
        <dbReference type="ARBA" id="ARBA00004123"/>
    </source>
</evidence>
<dbReference type="Pfam" id="PF08148">
    <property type="entry name" value="DSHCT"/>
    <property type="match status" value="1"/>
</dbReference>
<dbReference type="SUPFAM" id="SSF52540">
    <property type="entry name" value="P-loop containing nucleoside triphosphate hydrolases"/>
    <property type="match status" value="1"/>
</dbReference>
<proteinExistence type="inferred from homology"/>
<dbReference type="PANTHER" id="PTHR12131">
    <property type="entry name" value="ATP-DEPENDENT RNA AND DNA HELICASE"/>
    <property type="match status" value="1"/>
</dbReference>
<dbReference type="Pfam" id="PF21408">
    <property type="entry name" value="MTR4-like_stalk"/>
    <property type="match status" value="1"/>
</dbReference>
<dbReference type="SMART" id="SM00487">
    <property type="entry name" value="DEXDc"/>
    <property type="match status" value="1"/>
</dbReference>
<dbReference type="PROSITE" id="PS51194">
    <property type="entry name" value="HELICASE_CTER"/>
    <property type="match status" value="1"/>
</dbReference>
<dbReference type="InterPro" id="IPR050699">
    <property type="entry name" value="RNA-DNA_Helicase"/>
</dbReference>
<dbReference type="InterPro" id="IPR011545">
    <property type="entry name" value="DEAD/DEAH_box_helicase_dom"/>
</dbReference>
<keyword evidence="9" id="KW-0812">Transmembrane</keyword>
<accession>A0A067RFY0</accession>
<organism evidence="12 13">
    <name type="scientific">Zootermopsis nevadensis</name>
    <name type="common">Dampwood termite</name>
    <dbReference type="NCBI Taxonomy" id="136037"/>
    <lineage>
        <taxon>Eukaryota</taxon>
        <taxon>Metazoa</taxon>
        <taxon>Ecdysozoa</taxon>
        <taxon>Arthropoda</taxon>
        <taxon>Hexapoda</taxon>
        <taxon>Insecta</taxon>
        <taxon>Pterygota</taxon>
        <taxon>Neoptera</taxon>
        <taxon>Polyneoptera</taxon>
        <taxon>Dictyoptera</taxon>
        <taxon>Blattodea</taxon>
        <taxon>Blattoidea</taxon>
        <taxon>Termitoidae</taxon>
        <taxon>Termopsidae</taxon>
        <taxon>Zootermopsis</taxon>
    </lineage>
</organism>
<dbReference type="Gene3D" id="1.10.3380.30">
    <property type="match status" value="2"/>
</dbReference>
<evidence type="ECO:0000256" key="4">
    <source>
        <dbReference type="ARBA" id="ARBA00022741"/>
    </source>
</evidence>
<dbReference type="Gene3D" id="3.40.50.300">
    <property type="entry name" value="P-loop containing nucleotide triphosphate hydrolases"/>
    <property type="match status" value="2"/>
</dbReference>
<dbReference type="InterPro" id="IPR025696">
    <property type="entry name" value="Beta-barrel_MTR4"/>
</dbReference>
<dbReference type="InterPro" id="IPR048392">
    <property type="entry name" value="MTR4-like_stalk"/>
</dbReference>
<dbReference type="Pfam" id="PF13234">
    <property type="entry name" value="MTR4_beta-barrel"/>
    <property type="match status" value="1"/>
</dbReference>
<keyword evidence="7" id="KW-0067">ATP-binding</keyword>
<gene>
    <name evidence="12" type="ORF">L798_00620</name>
</gene>
<evidence type="ECO:0000256" key="3">
    <source>
        <dbReference type="ARBA" id="ARBA00022552"/>
    </source>
</evidence>
<dbReference type="SMART" id="SM00490">
    <property type="entry name" value="HELICc"/>
    <property type="match status" value="1"/>
</dbReference>
<dbReference type="Pfam" id="PF00270">
    <property type="entry name" value="DEAD"/>
    <property type="match status" value="1"/>
</dbReference>
<dbReference type="FunFam" id="2.40.30.300:FF:000001">
    <property type="entry name" value="Mtr4 exosome RNA helicase"/>
    <property type="match status" value="1"/>
</dbReference>
<dbReference type="AlphaFoldDB" id="A0A067RFY0"/>
<evidence type="ECO:0000256" key="6">
    <source>
        <dbReference type="ARBA" id="ARBA00022806"/>
    </source>
</evidence>
<dbReference type="InterPro" id="IPR014001">
    <property type="entry name" value="Helicase_ATP-bd"/>
</dbReference>
<keyword evidence="5" id="KW-0378">Hydrolase</keyword>
<comment type="similarity">
    <text evidence="2">Belongs to the helicase family. SKI2 subfamily.</text>
</comment>
<comment type="subcellular location">
    <subcellularLocation>
        <location evidence="1">Nucleus</location>
    </subcellularLocation>
</comment>
<dbReference type="GO" id="GO:0005524">
    <property type="term" value="F:ATP binding"/>
    <property type="evidence" value="ECO:0007669"/>
    <property type="project" value="UniProtKB-KW"/>
</dbReference>
<evidence type="ECO:0000256" key="8">
    <source>
        <dbReference type="ARBA" id="ARBA00023242"/>
    </source>
</evidence>
<evidence type="ECO:0000256" key="7">
    <source>
        <dbReference type="ARBA" id="ARBA00022840"/>
    </source>
</evidence>
<evidence type="ECO:0000259" key="11">
    <source>
        <dbReference type="PROSITE" id="PS51194"/>
    </source>
</evidence>
<dbReference type="InterPro" id="IPR012961">
    <property type="entry name" value="Ski2/MTR4_C"/>
</dbReference>
<dbReference type="CDD" id="cd18795">
    <property type="entry name" value="SF2_C_Ski2"/>
    <property type="match status" value="1"/>
</dbReference>
<dbReference type="FunFam" id="1.10.3380.30:FF:000002">
    <property type="entry name" value="superkiller viralicidic activity 2-like 2"/>
    <property type="match status" value="1"/>
</dbReference>
<keyword evidence="13" id="KW-1185">Reference proteome</keyword>
<reference evidence="12 13" key="1">
    <citation type="journal article" date="2014" name="Nat. Commun.">
        <title>Molecular traces of alternative social organization in a termite genome.</title>
        <authorList>
            <person name="Terrapon N."/>
            <person name="Li C."/>
            <person name="Robertson H.M."/>
            <person name="Ji L."/>
            <person name="Meng X."/>
            <person name="Booth W."/>
            <person name="Chen Z."/>
            <person name="Childers C.P."/>
            <person name="Glastad K.M."/>
            <person name="Gokhale K."/>
            <person name="Gowin J."/>
            <person name="Gronenberg W."/>
            <person name="Hermansen R.A."/>
            <person name="Hu H."/>
            <person name="Hunt B.G."/>
            <person name="Huylmans A.K."/>
            <person name="Khalil S.M."/>
            <person name="Mitchell R.D."/>
            <person name="Munoz-Torres M.C."/>
            <person name="Mustard J.A."/>
            <person name="Pan H."/>
            <person name="Reese J.T."/>
            <person name="Scharf M.E."/>
            <person name="Sun F."/>
            <person name="Vogel H."/>
            <person name="Xiao J."/>
            <person name="Yang W."/>
            <person name="Yang Z."/>
            <person name="Yang Z."/>
            <person name="Zhou J."/>
            <person name="Zhu J."/>
            <person name="Brent C.S."/>
            <person name="Elsik C.G."/>
            <person name="Goodisman M.A."/>
            <person name="Liberles D.A."/>
            <person name="Roe R.M."/>
            <person name="Vargo E.L."/>
            <person name="Vilcinskas A."/>
            <person name="Wang J."/>
            <person name="Bornberg-Bauer E."/>
            <person name="Korb J."/>
            <person name="Zhang G."/>
            <person name="Liebig J."/>
        </authorList>
    </citation>
    <scope>NUCLEOTIDE SEQUENCE [LARGE SCALE GENOMIC DNA]</scope>
    <source>
        <tissue evidence="12">Whole organism</tissue>
    </source>
</reference>
<dbReference type="Pfam" id="PF00271">
    <property type="entry name" value="Helicase_C"/>
    <property type="match status" value="1"/>
</dbReference>
<feature type="transmembrane region" description="Helical" evidence="9">
    <location>
        <begin position="7"/>
        <end position="31"/>
    </location>
</feature>
<dbReference type="InterPro" id="IPR001650">
    <property type="entry name" value="Helicase_C-like"/>
</dbReference>
<dbReference type="GO" id="GO:0016787">
    <property type="term" value="F:hydrolase activity"/>
    <property type="evidence" value="ECO:0007669"/>
    <property type="project" value="UniProtKB-KW"/>
</dbReference>
<dbReference type="GO" id="GO:0006401">
    <property type="term" value="P:RNA catabolic process"/>
    <property type="evidence" value="ECO:0007669"/>
    <property type="project" value="InterPro"/>
</dbReference>
<dbReference type="InParanoid" id="A0A067RFY0"/>
<dbReference type="FunFam" id="3.40.50.300:FF:000083">
    <property type="entry name" value="ATP-dependent RNA helicase DOB1"/>
    <property type="match status" value="1"/>
</dbReference>
<keyword evidence="6" id="KW-0347">Helicase</keyword>
<dbReference type="PANTHER" id="PTHR12131:SF7">
    <property type="entry name" value="EXOSOME RNA HELICASE MTR4"/>
    <property type="match status" value="1"/>
</dbReference>
<dbReference type="PROSITE" id="PS51257">
    <property type="entry name" value="PROKAR_LIPOPROTEIN"/>
    <property type="match status" value="1"/>
</dbReference>
<dbReference type="eggNOG" id="KOG0948">
    <property type="taxonomic scope" value="Eukaryota"/>
</dbReference>
<dbReference type="GO" id="GO:0003723">
    <property type="term" value="F:RNA binding"/>
    <property type="evidence" value="ECO:0007669"/>
    <property type="project" value="InterPro"/>
</dbReference>
<dbReference type="PROSITE" id="PS51192">
    <property type="entry name" value="HELICASE_ATP_BIND_1"/>
    <property type="match status" value="1"/>
</dbReference>
<dbReference type="GO" id="GO:0000460">
    <property type="term" value="P:maturation of 5.8S rRNA"/>
    <property type="evidence" value="ECO:0007669"/>
    <property type="project" value="TreeGrafter"/>
</dbReference>
<evidence type="ECO:0000256" key="2">
    <source>
        <dbReference type="ARBA" id="ARBA00010140"/>
    </source>
</evidence>
<name>A0A067RFY0_ZOONE</name>
<dbReference type="Gene3D" id="2.40.30.300">
    <property type="match status" value="1"/>
</dbReference>
<keyword evidence="9" id="KW-0472">Membrane</keyword>
<dbReference type="FunCoup" id="A0A067RFY0">
    <property type="interactions" value="2268"/>
</dbReference>
<feature type="domain" description="Helicase C-terminal" evidence="11">
    <location>
        <begin position="394"/>
        <end position="592"/>
    </location>
</feature>
<keyword evidence="3" id="KW-0698">rRNA processing</keyword>
<sequence length="1063" mass="120812">MSSFKGWCFYGYPVPVNGVIVFVACLSLIFLRNMGDFSDDIFSVFDENAEEPTPITKFDEKPFIKEVTLQPEAKSEACNISAVAKRGHEDDGEELAGKKPKTESILDDINIDEIMPRIKVHTVDTLEACTHEVAVPPEVEYVPLKQIAGNPAKEYKFILDPFQKEAILCIDNNQSVLVSAHTSAGKTVVAEYSIATSFRDKQRVIYTTPIKALSNQKYREFYEEFKDVGLITGDVTINPTATCLIMTTEILRSMLYRGSEVMREVGWVVFDEIHYMRDKERGVVWEETIILLPDNVHYVFLSATIPNARQFAEWVTHLHHQPCHVVYTDYRPVPLQHYIFPAGGEGIHLVVDENGTFKEDNFNTAMAVLQNAGDAAKGDQRGRRGGNRGGGDTNIFKIVKMIMERQFAPVIIFSFSKKDCEIYAMQMAKLDFNTVEEKKLVDEVFHNAMDVLSEEDRQLPQVENVLPLLRRGIGIHHGGLLPILKETIEILFAEGLIKALFATETFAMGLNMPARTVLFTSPRKFDGKESRWVTSGEYIQMSGRAGRRGLDEKGIVILMIDEKVSPVVGRNIVQGLADPINSAFHLTYNMVLNLLRVEEINPEYMLERSFFQFQNNAAIPELYEKVKTSQKALDQLHVPQENQIASYCNIRQELKTLSSQFQSYLTKPQYIIPFLQPGRLVKVKCEEDEFDWGIIINFKKQSENVGNKKKETPMKAANIVVDILLHISPESSAQHPRPCPAGVQGDMEVIPVLNTLITHLSSLRIYYPKDLRPPDSRKSVLKTIAEVKKRFPSGIPLLNPVTDMKIKDTVFKDTVKRIESYEERLYAHPMHKDADLDRLYTLYLRKQEISQELKITKQELKKAKSLLQMDELKSMKRVLRRLGYCTASDVIEIKGRVACELSSADELLMTEMIFNGMFNNLTVPQCVALLSCFVCDEKSNESQKTGEELSGPLRQMQDMARRIARVSVEAKLDVNEDLYVDQFKPFLMDVVHAWCKGASFLQLCKMTDIFEGSIIRCMRRLEEVLRQMCQAAKSIGNTDLENKFSEGIKVIKRDIVFAASLYL</sequence>
<dbReference type="GO" id="GO:0003724">
    <property type="term" value="F:RNA helicase activity"/>
    <property type="evidence" value="ECO:0007669"/>
    <property type="project" value="InterPro"/>
</dbReference>
<dbReference type="EMBL" id="KK852486">
    <property type="protein sequence ID" value="KDR22781.1"/>
    <property type="molecule type" value="Genomic_DNA"/>
</dbReference>
<dbReference type="PIRSF" id="PIRSF005198">
    <property type="entry name" value="Antiviral_helicase_SKI2"/>
    <property type="match status" value="1"/>
</dbReference>
<evidence type="ECO:0000313" key="12">
    <source>
        <dbReference type="EMBL" id="KDR22781.1"/>
    </source>
</evidence>
<dbReference type="CDD" id="cd18024">
    <property type="entry name" value="DEXHc_Mtr4-like"/>
    <property type="match status" value="1"/>
</dbReference>
<evidence type="ECO:0000259" key="10">
    <source>
        <dbReference type="PROSITE" id="PS51192"/>
    </source>
</evidence>